<organism evidence="1 2">
    <name type="scientific">Hibiscus sabdariffa</name>
    <name type="common">roselle</name>
    <dbReference type="NCBI Taxonomy" id="183260"/>
    <lineage>
        <taxon>Eukaryota</taxon>
        <taxon>Viridiplantae</taxon>
        <taxon>Streptophyta</taxon>
        <taxon>Embryophyta</taxon>
        <taxon>Tracheophyta</taxon>
        <taxon>Spermatophyta</taxon>
        <taxon>Magnoliopsida</taxon>
        <taxon>eudicotyledons</taxon>
        <taxon>Gunneridae</taxon>
        <taxon>Pentapetalae</taxon>
        <taxon>rosids</taxon>
        <taxon>malvids</taxon>
        <taxon>Malvales</taxon>
        <taxon>Malvaceae</taxon>
        <taxon>Malvoideae</taxon>
        <taxon>Hibiscus</taxon>
    </lineage>
</organism>
<dbReference type="Proteomes" id="UP001472677">
    <property type="component" value="Unassembled WGS sequence"/>
</dbReference>
<gene>
    <name evidence="1" type="ORF">V6N12_027479</name>
</gene>
<accession>A0ABR2DY65</accession>
<reference evidence="1 2" key="1">
    <citation type="journal article" date="2024" name="G3 (Bethesda)">
        <title>Genome assembly of Hibiscus sabdariffa L. provides insights into metabolisms of medicinal natural products.</title>
        <authorList>
            <person name="Kim T."/>
        </authorList>
    </citation>
    <scope>NUCLEOTIDE SEQUENCE [LARGE SCALE GENOMIC DNA]</scope>
    <source>
        <strain evidence="1">TK-2024</strain>
        <tissue evidence="1">Old leaves</tissue>
    </source>
</reference>
<evidence type="ECO:0000313" key="1">
    <source>
        <dbReference type="EMBL" id="KAK8546705.1"/>
    </source>
</evidence>
<dbReference type="EMBL" id="JBBPBM010000023">
    <property type="protein sequence ID" value="KAK8546705.1"/>
    <property type="molecule type" value="Genomic_DNA"/>
</dbReference>
<name>A0ABR2DY65_9ROSI</name>
<dbReference type="PANTHER" id="PTHR45815">
    <property type="entry name" value="PROTEIN DISULFIDE-ISOMERASE A6"/>
    <property type="match status" value="1"/>
</dbReference>
<protein>
    <submittedName>
        <fullName evidence="1">Uncharacterized protein</fullName>
    </submittedName>
</protein>
<comment type="caution">
    <text evidence="1">The sequence shown here is derived from an EMBL/GenBank/DDBJ whole genome shotgun (WGS) entry which is preliminary data.</text>
</comment>
<evidence type="ECO:0000313" key="2">
    <source>
        <dbReference type="Proteomes" id="UP001472677"/>
    </source>
</evidence>
<dbReference type="Gene3D" id="3.40.30.10">
    <property type="entry name" value="Glutaredoxin"/>
    <property type="match status" value="1"/>
</dbReference>
<dbReference type="PANTHER" id="PTHR45815:SF3">
    <property type="entry name" value="PROTEIN DISULFIDE-ISOMERASE A6"/>
    <property type="match status" value="1"/>
</dbReference>
<sequence>MFPESLNYFKILLRFVVKTKKEGSLSDNCVTIPARHGKLRTILCGQRSAQVREFKASNHALITQSGVINQTWNPVSLELKDTEVRAYRTDPVQVRSCPSNSCFSLKYHLLWFNVQGFPTILAFGADKDSRVTYEGARTASAIEPYSREQLEINVGPAQVSELTGPDVMEEKCGSAAIYFVSFLPDILD</sequence>
<proteinExistence type="predicted"/>
<keyword evidence="2" id="KW-1185">Reference proteome</keyword>